<dbReference type="EMBL" id="NCVQ01000005">
    <property type="protein sequence ID" value="PWZ28452.1"/>
    <property type="molecule type" value="Genomic_DNA"/>
</dbReference>
<evidence type="ECO:0000313" key="3">
    <source>
        <dbReference type="Proteomes" id="UP000251960"/>
    </source>
</evidence>
<accession>A0A3L6F5A0</accession>
<organism evidence="2 3">
    <name type="scientific">Zea mays</name>
    <name type="common">Maize</name>
    <dbReference type="NCBI Taxonomy" id="4577"/>
    <lineage>
        <taxon>Eukaryota</taxon>
        <taxon>Viridiplantae</taxon>
        <taxon>Streptophyta</taxon>
        <taxon>Embryophyta</taxon>
        <taxon>Tracheophyta</taxon>
        <taxon>Spermatophyta</taxon>
        <taxon>Magnoliopsida</taxon>
        <taxon>Liliopsida</taxon>
        <taxon>Poales</taxon>
        <taxon>Poaceae</taxon>
        <taxon>PACMAD clade</taxon>
        <taxon>Panicoideae</taxon>
        <taxon>Andropogonodae</taxon>
        <taxon>Andropogoneae</taxon>
        <taxon>Tripsacinae</taxon>
        <taxon>Zea</taxon>
    </lineage>
</organism>
<comment type="caution">
    <text evidence="2">The sequence shown here is derived from an EMBL/GenBank/DDBJ whole genome shotgun (WGS) entry which is preliminary data.</text>
</comment>
<name>A0A3L6F5A0_MAIZE</name>
<reference evidence="2 3" key="1">
    <citation type="journal article" date="2018" name="Nat. Genet.">
        <title>Extensive intraspecific gene order and gene structural variations between Mo17 and other maize genomes.</title>
        <authorList>
            <person name="Sun S."/>
            <person name="Zhou Y."/>
            <person name="Chen J."/>
            <person name="Shi J."/>
            <person name="Zhao H."/>
            <person name="Zhao H."/>
            <person name="Song W."/>
            <person name="Zhang M."/>
            <person name="Cui Y."/>
            <person name="Dong X."/>
            <person name="Liu H."/>
            <person name="Ma X."/>
            <person name="Jiao Y."/>
            <person name="Wang B."/>
            <person name="Wei X."/>
            <person name="Stein J.C."/>
            <person name="Glaubitz J.C."/>
            <person name="Lu F."/>
            <person name="Yu G."/>
            <person name="Liang C."/>
            <person name="Fengler K."/>
            <person name="Li B."/>
            <person name="Rafalski A."/>
            <person name="Schnable P.S."/>
            <person name="Ware D.H."/>
            <person name="Buckler E.S."/>
            <person name="Lai J."/>
        </authorList>
    </citation>
    <scope>NUCLEOTIDE SEQUENCE [LARGE SCALE GENOMIC DNA]</scope>
    <source>
        <strain evidence="3">cv. Missouri 17</strain>
        <tissue evidence="2">Seedling</tissue>
    </source>
</reference>
<dbReference type="Proteomes" id="UP000251960">
    <property type="component" value="Chromosome 4"/>
</dbReference>
<proteinExistence type="predicted"/>
<protein>
    <submittedName>
        <fullName evidence="2">Uncharacterized protein</fullName>
    </submittedName>
</protein>
<feature type="region of interest" description="Disordered" evidence="1">
    <location>
        <begin position="1"/>
        <end position="27"/>
    </location>
</feature>
<feature type="region of interest" description="Disordered" evidence="1">
    <location>
        <begin position="52"/>
        <end position="89"/>
    </location>
</feature>
<dbReference type="AlphaFoldDB" id="A0A3L6F5A0"/>
<sequence length="89" mass="9577">MKKRRNPRCNNGGFSPGKKTLAGAEEKSVDCRRFGIQSMNRTRCDEAFDETNAAVPSDSADDARIGSNCSPELSPELEPPRTSASNTGS</sequence>
<evidence type="ECO:0000256" key="1">
    <source>
        <dbReference type="SAM" id="MobiDB-lite"/>
    </source>
</evidence>
<gene>
    <name evidence="2" type="ORF">Zm00014a_028481</name>
</gene>
<evidence type="ECO:0000313" key="2">
    <source>
        <dbReference type="EMBL" id="PWZ28452.1"/>
    </source>
</evidence>